<comment type="subunit">
    <text evidence="13">Homodimer which binds Holliday junction (HJ) DNA. The HJ becomes 2-fold symmetrical on binding to RuvC with unstacked arms; it has a different conformation from HJ DNA in complex with RuvA. In the full resolvosome a probable DNA-RuvA(4)-RuvB(12)-RuvC(2) complex forms which resolves the HJ.</text>
</comment>
<keyword evidence="8 13" id="KW-0460">Magnesium</keyword>
<dbReference type="NCBIfam" id="TIGR00228">
    <property type="entry name" value="ruvC"/>
    <property type="match status" value="1"/>
</dbReference>
<dbReference type="CDD" id="cd16962">
    <property type="entry name" value="RuvC"/>
    <property type="match status" value="1"/>
</dbReference>
<keyword evidence="7 13" id="KW-0378">Hydrolase</keyword>
<dbReference type="Gene3D" id="3.30.420.10">
    <property type="entry name" value="Ribonuclease H-like superfamily/Ribonuclease H"/>
    <property type="match status" value="1"/>
</dbReference>
<evidence type="ECO:0000256" key="5">
    <source>
        <dbReference type="ARBA" id="ARBA00022759"/>
    </source>
</evidence>
<dbReference type="EC" id="3.1.21.10" evidence="13 14"/>
<dbReference type="GO" id="GO:0000287">
    <property type="term" value="F:magnesium ion binding"/>
    <property type="evidence" value="ECO:0007669"/>
    <property type="project" value="UniProtKB-UniRule"/>
</dbReference>
<keyword evidence="5 13" id="KW-0255">Endonuclease</keyword>
<name>A0A1G2DWY9_9BACT</name>
<comment type="catalytic activity">
    <reaction evidence="12 13">
        <text>Endonucleolytic cleavage at a junction such as a reciprocal single-stranded crossover between two homologous DNA duplexes (Holliday junction).</text>
        <dbReference type="EC" id="3.1.21.10"/>
    </reaction>
</comment>
<sequence>MKVLAIDPGFGRCGVAVLEGSGAKATLLYSTCIETSPKLPFGERLLLIADEILTLIKEHEPATMAIEELYFSNNQKTVFQVAEARGMILYIAYAHHLRVAEYNPLSIKIALTGYGRASKEQVTKMVEKLIIVEKTPKTDDEYDAIAVGLTALAHERDPRA</sequence>
<feature type="active site" evidence="13">
    <location>
        <position position="7"/>
    </location>
</feature>
<evidence type="ECO:0000256" key="12">
    <source>
        <dbReference type="ARBA" id="ARBA00029354"/>
    </source>
</evidence>
<keyword evidence="3 13" id="KW-0540">Nuclease</keyword>
<keyword evidence="2 13" id="KW-0963">Cytoplasm</keyword>
<dbReference type="FunFam" id="3.30.420.10:FF:000002">
    <property type="entry name" value="Crossover junction endodeoxyribonuclease RuvC"/>
    <property type="match status" value="1"/>
</dbReference>
<keyword evidence="9 13" id="KW-0238">DNA-binding</keyword>
<accession>A0A1G2DWY9</accession>
<protein>
    <recommendedName>
        <fullName evidence="13 14">Crossover junction endodeoxyribonuclease RuvC</fullName>
        <ecNumber evidence="13 14">3.1.21.10</ecNumber>
    </recommendedName>
    <alternativeName>
        <fullName evidence="13">Holliday junction nuclease RuvC</fullName>
    </alternativeName>
    <alternativeName>
        <fullName evidence="13">Holliday junction resolvase RuvC</fullName>
    </alternativeName>
</protein>
<evidence type="ECO:0000256" key="4">
    <source>
        <dbReference type="ARBA" id="ARBA00022723"/>
    </source>
</evidence>
<evidence type="ECO:0000256" key="2">
    <source>
        <dbReference type="ARBA" id="ARBA00022490"/>
    </source>
</evidence>
<dbReference type="InterPro" id="IPR012337">
    <property type="entry name" value="RNaseH-like_sf"/>
</dbReference>
<dbReference type="GO" id="GO:0008821">
    <property type="term" value="F:crossover junction DNA endonuclease activity"/>
    <property type="evidence" value="ECO:0007669"/>
    <property type="project" value="UniProtKB-UniRule"/>
</dbReference>
<reference evidence="15 16" key="1">
    <citation type="journal article" date="2016" name="Nat. Commun.">
        <title>Thousands of microbial genomes shed light on interconnected biogeochemical processes in an aquifer system.</title>
        <authorList>
            <person name="Anantharaman K."/>
            <person name="Brown C.T."/>
            <person name="Hug L.A."/>
            <person name="Sharon I."/>
            <person name="Castelle C.J."/>
            <person name="Probst A.J."/>
            <person name="Thomas B.C."/>
            <person name="Singh A."/>
            <person name="Wilkins M.J."/>
            <person name="Karaoz U."/>
            <person name="Brodie E.L."/>
            <person name="Williams K.H."/>
            <person name="Hubbard S.S."/>
            <person name="Banfield J.F."/>
        </authorList>
    </citation>
    <scope>NUCLEOTIDE SEQUENCE [LARGE SCALE GENOMIC DNA]</scope>
</reference>
<keyword evidence="10 13" id="KW-0233">DNA recombination</keyword>
<dbReference type="GO" id="GO:0005737">
    <property type="term" value="C:cytoplasm"/>
    <property type="evidence" value="ECO:0007669"/>
    <property type="project" value="UniProtKB-SubCell"/>
</dbReference>
<dbReference type="GO" id="GO:0003677">
    <property type="term" value="F:DNA binding"/>
    <property type="evidence" value="ECO:0007669"/>
    <property type="project" value="UniProtKB-KW"/>
</dbReference>
<comment type="cofactor">
    <cofactor evidence="13">
        <name>Mg(2+)</name>
        <dbReference type="ChEBI" id="CHEBI:18420"/>
    </cofactor>
    <text evidence="13">Binds 2 Mg(2+) ion per subunit.</text>
</comment>
<evidence type="ECO:0000256" key="10">
    <source>
        <dbReference type="ARBA" id="ARBA00023172"/>
    </source>
</evidence>
<dbReference type="SUPFAM" id="SSF53098">
    <property type="entry name" value="Ribonuclease H-like"/>
    <property type="match status" value="1"/>
</dbReference>
<dbReference type="HAMAP" id="MF_00034">
    <property type="entry name" value="RuvC"/>
    <property type="match status" value="1"/>
</dbReference>
<dbReference type="GO" id="GO:0006310">
    <property type="term" value="P:DNA recombination"/>
    <property type="evidence" value="ECO:0007669"/>
    <property type="project" value="UniProtKB-UniRule"/>
</dbReference>
<evidence type="ECO:0000313" key="16">
    <source>
        <dbReference type="Proteomes" id="UP000178106"/>
    </source>
</evidence>
<evidence type="ECO:0000256" key="13">
    <source>
        <dbReference type="HAMAP-Rule" id="MF_00034"/>
    </source>
</evidence>
<feature type="binding site" evidence="13">
    <location>
        <position position="7"/>
    </location>
    <ligand>
        <name>Mg(2+)</name>
        <dbReference type="ChEBI" id="CHEBI:18420"/>
        <label>1</label>
    </ligand>
</feature>
<evidence type="ECO:0000256" key="14">
    <source>
        <dbReference type="NCBIfam" id="TIGR00228"/>
    </source>
</evidence>
<evidence type="ECO:0000256" key="8">
    <source>
        <dbReference type="ARBA" id="ARBA00022842"/>
    </source>
</evidence>
<evidence type="ECO:0000256" key="9">
    <source>
        <dbReference type="ARBA" id="ARBA00023125"/>
    </source>
</evidence>
<proteinExistence type="inferred from homology"/>
<dbReference type="Pfam" id="PF02075">
    <property type="entry name" value="RuvC"/>
    <property type="match status" value="1"/>
</dbReference>
<keyword evidence="4 13" id="KW-0479">Metal-binding</keyword>
<dbReference type="PANTHER" id="PTHR30194:SF3">
    <property type="entry name" value="CROSSOVER JUNCTION ENDODEOXYRIBONUCLEASE RUVC"/>
    <property type="match status" value="1"/>
</dbReference>
<keyword evidence="11 13" id="KW-0234">DNA repair</keyword>
<dbReference type="Proteomes" id="UP000178106">
    <property type="component" value="Unassembled WGS sequence"/>
</dbReference>
<dbReference type="PANTHER" id="PTHR30194">
    <property type="entry name" value="CROSSOVER JUNCTION ENDODEOXYRIBONUCLEASE RUVC"/>
    <property type="match status" value="1"/>
</dbReference>
<keyword evidence="6 13" id="KW-0227">DNA damage</keyword>
<feature type="active site" evidence="13">
    <location>
        <position position="140"/>
    </location>
</feature>
<evidence type="ECO:0000313" key="15">
    <source>
        <dbReference type="EMBL" id="OGZ18114.1"/>
    </source>
</evidence>
<dbReference type="PRINTS" id="PR00696">
    <property type="entry name" value="RSOLVASERUVC"/>
</dbReference>
<feature type="binding site" evidence="13">
    <location>
        <position position="67"/>
    </location>
    <ligand>
        <name>Mg(2+)</name>
        <dbReference type="ChEBI" id="CHEBI:18420"/>
        <label>2</label>
    </ligand>
</feature>
<feature type="binding site" evidence="13">
    <location>
        <position position="140"/>
    </location>
    <ligand>
        <name>Mg(2+)</name>
        <dbReference type="ChEBI" id="CHEBI:18420"/>
        <label>1</label>
    </ligand>
</feature>
<evidence type="ECO:0000256" key="3">
    <source>
        <dbReference type="ARBA" id="ARBA00022722"/>
    </source>
</evidence>
<evidence type="ECO:0000256" key="7">
    <source>
        <dbReference type="ARBA" id="ARBA00022801"/>
    </source>
</evidence>
<dbReference type="GO" id="GO:0006281">
    <property type="term" value="P:DNA repair"/>
    <property type="evidence" value="ECO:0007669"/>
    <property type="project" value="UniProtKB-UniRule"/>
</dbReference>
<feature type="active site" evidence="13">
    <location>
        <position position="67"/>
    </location>
</feature>
<dbReference type="AlphaFoldDB" id="A0A1G2DWY9"/>
<organism evidence="15 16">
    <name type="scientific">Candidatus Lloydbacteria bacterium RIFOXYC12_FULL_46_25</name>
    <dbReference type="NCBI Taxonomy" id="1798670"/>
    <lineage>
        <taxon>Bacteria</taxon>
        <taxon>Candidatus Lloydiibacteriota</taxon>
    </lineage>
</organism>
<evidence type="ECO:0000256" key="6">
    <source>
        <dbReference type="ARBA" id="ARBA00022763"/>
    </source>
</evidence>
<gene>
    <name evidence="13" type="primary">ruvC</name>
    <name evidence="15" type="ORF">A2494_01425</name>
</gene>
<comment type="function">
    <text evidence="13">The RuvA-RuvB-RuvC complex processes Holliday junction (HJ) DNA during genetic recombination and DNA repair. Endonuclease that resolves HJ intermediates. Cleaves cruciform DNA by making single-stranded nicks across the HJ at symmetrical positions within the homologous arms, yielding a 5'-phosphate and a 3'-hydroxyl group; requires a central core of homology in the junction. The consensus cleavage sequence is 5'-(A/T)TT(C/G)-3'. Cleavage occurs on the 3'-side of the TT dinucleotide at the point of strand exchange. HJ branch migration catalyzed by RuvA-RuvB allows RuvC to scan DNA until it finds its consensus sequence, where it cleaves and resolves the cruciform DNA.</text>
</comment>
<evidence type="ECO:0000256" key="11">
    <source>
        <dbReference type="ARBA" id="ARBA00023204"/>
    </source>
</evidence>
<comment type="caution">
    <text evidence="15">The sequence shown here is derived from an EMBL/GenBank/DDBJ whole genome shotgun (WGS) entry which is preliminary data.</text>
</comment>
<comment type="similarity">
    <text evidence="1 13">Belongs to the RuvC family.</text>
</comment>
<dbReference type="EMBL" id="MHLU01000109">
    <property type="protein sequence ID" value="OGZ18114.1"/>
    <property type="molecule type" value="Genomic_DNA"/>
</dbReference>
<dbReference type="InterPro" id="IPR036397">
    <property type="entry name" value="RNaseH_sf"/>
</dbReference>
<evidence type="ECO:0000256" key="1">
    <source>
        <dbReference type="ARBA" id="ARBA00009518"/>
    </source>
</evidence>
<dbReference type="InterPro" id="IPR002176">
    <property type="entry name" value="X-over_junc_endoDNase_RuvC"/>
</dbReference>
<dbReference type="GO" id="GO:0048476">
    <property type="term" value="C:Holliday junction resolvase complex"/>
    <property type="evidence" value="ECO:0007669"/>
    <property type="project" value="UniProtKB-UniRule"/>
</dbReference>
<comment type="subcellular location">
    <subcellularLocation>
        <location evidence="13">Cytoplasm</location>
    </subcellularLocation>
</comment>